<proteinExistence type="predicted"/>
<feature type="region of interest" description="Disordered" evidence="1">
    <location>
        <begin position="165"/>
        <end position="233"/>
    </location>
</feature>
<organism evidence="2 3">
    <name type="scientific">Ceratobasidium theobromae</name>
    <dbReference type="NCBI Taxonomy" id="1582974"/>
    <lineage>
        <taxon>Eukaryota</taxon>
        <taxon>Fungi</taxon>
        <taxon>Dikarya</taxon>
        <taxon>Basidiomycota</taxon>
        <taxon>Agaricomycotina</taxon>
        <taxon>Agaricomycetes</taxon>
        <taxon>Cantharellales</taxon>
        <taxon>Ceratobasidiaceae</taxon>
        <taxon>Ceratobasidium</taxon>
    </lineage>
</organism>
<dbReference type="EMBL" id="SSOP01000712">
    <property type="protein sequence ID" value="KAB5587874.1"/>
    <property type="molecule type" value="Genomic_DNA"/>
</dbReference>
<evidence type="ECO:0000256" key="1">
    <source>
        <dbReference type="SAM" id="MobiDB-lite"/>
    </source>
</evidence>
<evidence type="ECO:0000313" key="2">
    <source>
        <dbReference type="EMBL" id="KAB5587874.1"/>
    </source>
</evidence>
<accession>A0A5N5Q871</accession>
<name>A0A5N5Q871_9AGAM</name>
<protein>
    <submittedName>
        <fullName evidence="2">Uncharacterized protein</fullName>
    </submittedName>
</protein>
<comment type="caution">
    <text evidence="2">The sequence shown here is derived from an EMBL/GenBank/DDBJ whole genome shotgun (WGS) entry which is preliminary data.</text>
</comment>
<gene>
    <name evidence="2" type="ORF">CTheo_8684</name>
</gene>
<evidence type="ECO:0000313" key="3">
    <source>
        <dbReference type="Proteomes" id="UP000383932"/>
    </source>
</evidence>
<dbReference type="Proteomes" id="UP000383932">
    <property type="component" value="Unassembled WGS sequence"/>
</dbReference>
<dbReference type="OrthoDB" id="3261516at2759"/>
<keyword evidence="3" id="KW-1185">Reference proteome</keyword>
<sequence>MQAANLHFKEEALKEAITLKMAEITFLQQGLDITMWHKMLDDLVSNAYEQGPSKALIPVWTMPANIPEGMQVEASISYVVDLTAKALFLQTRKELSYFGHAVLCLAQAKTATLKEIATKKEGLKQKANPKLANPTPVASLSGLSRKEIDDVIAKSVAKVLKDMGHQAPKMSQHRPCAPSKNLGRGPPPKRDAAKATTMLAVAGSSGGMKSLGSKHKASGPDTSKAQKKKPKKN</sequence>
<reference evidence="2 3" key="1">
    <citation type="journal article" date="2019" name="Fungal Biol. Biotechnol.">
        <title>Draft genome sequence of fastidious pathogen Ceratobasidium theobromae, which causes vascular-streak dieback in Theobroma cacao.</title>
        <authorList>
            <person name="Ali S.S."/>
            <person name="Asman A."/>
            <person name="Shao J."/>
            <person name="Firmansyah A.P."/>
            <person name="Susilo A.W."/>
            <person name="Rosmana A."/>
            <person name="McMahon P."/>
            <person name="Junaid M."/>
            <person name="Guest D."/>
            <person name="Kheng T.Y."/>
            <person name="Meinhardt L.W."/>
            <person name="Bailey B.A."/>
        </authorList>
    </citation>
    <scope>NUCLEOTIDE SEQUENCE [LARGE SCALE GENOMIC DNA]</scope>
    <source>
        <strain evidence="2 3">CT2</strain>
    </source>
</reference>
<dbReference type="AlphaFoldDB" id="A0A5N5Q871"/>